<keyword evidence="3" id="KW-1185">Reference proteome</keyword>
<dbReference type="RefSeq" id="WP_193925541.1">
    <property type="nucleotide sequence ID" value="NZ_JADEWL010000202.1"/>
</dbReference>
<name>A0A8J7K539_9CYAN</name>
<dbReference type="Gene3D" id="3.40.960.10">
    <property type="entry name" value="VSR Endonuclease"/>
    <property type="match status" value="1"/>
</dbReference>
<sequence length="133" mass="15954">MTKFNEGDFYLPYNPDLITRAKELRKNMTSAEKKLWYGYLKNFKFRVLRQRPIDNFIVDFYCRHLKLVIEIDGECQFTDVARKYDQERTQRLEGYGLRVIRFTNQQVLNDFEAVCERLNSLIPSDPPWKGGNF</sequence>
<dbReference type="InterPro" id="IPR011335">
    <property type="entry name" value="Restrct_endonuc-II-like"/>
</dbReference>
<protein>
    <submittedName>
        <fullName evidence="2">Endonuclease domain-containing protein</fullName>
    </submittedName>
</protein>
<organism evidence="2 3">
    <name type="scientific">Plectonema cf. radiosum LEGE 06105</name>
    <dbReference type="NCBI Taxonomy" id="945769"/>
    <lineage>
        <taxon>Bacteria</taxon>
        <taxon>Bacillati</taxon>
        <taxon>Cyanobacteriota</taxon>
        <taxon>Cyanophyceae</taxon>
        <taxon>Oscillatoriophycideae</taxon>
        <taxon>Oscillatoriales</taxon>
        <taxon>Microcoleaceae</taxon>
        <taxon>Plectonema</taxon>
    </lineage>
</organism>
<keyword evidence="2" id="KW-0255">Endonuclease</keyword>
<dbReference type="EMBL" id="JADEWL010000202">
    <property type="protein sequence ID" value="MBE9216772.1"/>
    <property type="molecule type" value="Genomic_DNA"/>
</dbReference>
<dbReference type="SUPFAM" id="SSF52980">
    <property type="entry name" value="Restriction endonuclease-like"/>
    <property type="match status" value="1"/>
</dbReference>
<reference evidence="2" key="1">
    <citation type="submission" date="2020-10" db="EMBL/GenBank/DDBJ databases">
        <authorList>
            <person name="Castelo-Branco R."/>
            <person name="Eusebio N."/>
            <person name="Adriana R."/>
            <person name="Vieira A."/>
            <person name="Brugerolle De Fraissinette N."/>
            <person name="Rezende De Castro R."/>
            <person name="Schneider M.P."/>
            <person name="Vasconcelos V."/>
            <person name="Leao P.N."/>
        </authorList>
    </citation>
    <scope>NUCLEOTIDE SEQUENCE</scope>
    <source>
        <strain evidence="2">LEGE 06105</strain>
    </source>
</reference>
<comment type="caution">
    <text evidence="2">The sequence shown here is derived from an EMBL/GenBank/DDBJ whole genome shotgun (WGS) entry which is preliminary data.</text>
</comment>
<dbReference type="InterPro" id="IPR047216">
    <property type="entry name" value="Endonuclease_DUF559_bact"/>
</dbReference>
<keyword evidence="2" id="KW-0540">Nuclease</keyword>
<dbReference type="AlphaFoldDB" id="A0A8J7K539"/>
<dbReference type="CDD" id="cd01038">
    <property type="entry name" value="Endonuclease_DUF559"/>
    <property type="match status" value="1"/>
</dbReference>
<accession>A0A8J7K539</accession>
<dbReference type="Pfam" id="PF04480">
    <property type="entry name" value="DUF559"/>
    <property type="match status" value="1"/>
</dbReference>
<keyword evidence="2" id="KW-0378">Hydrolase</keyword>
<dbReference type="GO" id="GO:0004519">
    <property type="term" value="F:endonuclease activity"/>
    <property type="evidence" value="ECO:0007669"/>
    <property type="project" value="UniProtKB-KW"/>
</dbReference>
<evidence type="ECO:0000313" key="3">
    <source>
        <dbReference type="Proteomes" id="UP000620559"/>
    </source>
</evidence>
<dbReference type="Proteomes" id="UP000620559">
    <property type="component" value="Unassembled WGS sequence"/>
</dbReference>
<feature type="domain" description="DUF559" evidence="1">
    <location>
        <begin position="19"/>
        <end position="119"/>
    </location>
</feature>
<proteinExistence type="predicted"/>
<evidence type="ECO:0000259" key="1">
    <source>
        <dbReference type="Pfam" id="PF04480"/>
    </source>
</evidence>
<dbReference type="InterPro" id="IPR007569">
    <property type="entry name" value="DUF559"/>
</dbReference>
<dbReference type="PANTHER" id="PTHR38590:SF1">
    <property type="entry name" value="BLL0828 PROTEIN"/>
    <property type="match status" value="1"/>
</dbReference>
<gene>
    <name evidence="2" type="ORF">IQ247_29665</name>
</gene>
<dbReference type="PANTHER" id="PTHR38590">
    <property type="entry name" value="BLL0828 PROTEIN"/>
    <property type="match status" value="1"/>
</dbReference>
<evidence type="ECO:0000313" key="2">
    <source>
        <dbReference type="EMBL" id="MBE9216772.1"/>
    </source>
</evidence>